<dbReference type="PROSITE" id="PS00330">
    <property type="entry name" value="HEMOLYSIN_CALCIUM"/>
    <property type="match status" value="1"/>
</dbReference>
<evidence type="ECO:0008006" key="3">
    <source>
        <dbReference type="Google" id="ProtNLM"/>
    </source>
</evidence>
<dbReference type="InterPro" id="IPR011049">
    <property type="entry name" value="Serralysin-like_metalloprot_C"/>
</dbReference>
<accession>A0ABQ0ALI9</accession>
<evidence type="ECO:0000313" key="1">
    <source>
        <dbReference type="EMBL" id="GAA6196715.1"/>
    </source>
</evidence>
<dbReference type="SUPFAM" id="SSF51120">
    <property type="entry name" value="beta-Roll"/>
    <property type="match status" value="2"/>
</dbReference>
<gene>
    <name evidence="1" type="ORF">NBRC116598_21590</name>
</gene>
<sequence>MARINGTPGNDFLNATDLEDVIRSRAGLDVIQAIDGTQYGDMYFGGAADDFLRVEGSRGNTNYAGHDFFIGPGFSFNGGGGTDHVEIRELSSEHLTLHLDVDYSFDLDIGNASFERIESLSLSSSQTIMNISIKMNPLDEGRNSFRYFEFSSTAPGSVITVDYSDFNISNSGSFSSTGSGNDGLPLGLFGLRIESGGTNSRTTTHQQVGLRAETVNIIGSQLPDNFSDTPGGEVNHIYGEGGADYFDLDTGSRRGGSTFFGGEGNDHFHSIDGGVRNINQNRYYGEQGDDEFFGGHGGGERALFDGGEGYDRVQFIHNTVKINLNNQAANRGDARHLEFVDIEEFYFLSGSTFKGSHRDETIVVGTVIGNGDTEVFGRGGDDTVQFFAKDRYGDLTPENFFFSGGKGRDTLIIFNENSTFDDIVFDLRDRENSTGFAQQIVLTSVENVSGSHVSESIYGDNRGNVLSGLAGLDTLVGRAGKDTLDGGEGNDTLTGNRGRDTFVFTRGYDIDTVTDFNVDRDRIELDSSLLQERDDVNDVVNRFAQVVGSGVEFDFGRGDILVLDGVVGLDGLADTLILV</sequence>
<protein>
    <recommendedName>
        <fullName evidence="3">Hemolysin-type calcium-binding repeat-containing protein</fullName>
    </recommendedName>
</protein>
<evidence type="ECO:0000313" key="2">
    <source>
        <dbReference type="Proteomes" id="UP001441944"/>
    </source>
</evidence>
<dbReference type="Pfam" id="PF00353">
    <property type="entry name" value="HemolysinCabind"/>
    <property type="match status" value="3"/>
</dbReference>
<proteinExistence type="predicted"/>
<dbReference type="PRINTS" id="PR00313">
    <property type="entry name" value="CABNDNGRPT"/>
</dbReference>
<reference evidence="1 2" key="1">
    <citation type="submission" date="2024-04" db="EMBL/GenBank/DDBJ databases">
        <title>Draft genome sequence of Pseudophaeobacter arcticus NBRC 116598.</title>
        <authorList>
            <person name="Miyakawa T."/>
            <person name="Kusuya Y."/>
            <person name="Miura T."/>
        </authorList>
    </citation>
    <scope>NUCLEOTIDE SEQUENCE [LARGE SCALE GENOMIC DNA]</scope>
    <source>
        <strain evidence="1 2">SU-CL00105</strain>
    </source>
</reference>
<dbReference type="EMBL" id="BAABWU010000007">
    <property type="protein sequence ID" value="GAA6196715.1"/>
    <property type="molecule type" value="Genomic_DNA"/>
</dbReference>
<dbReference type="RefSeq" id="WP_353399844.1">
    <property type="nucleotide sequence ID" value="NZ_BAABWU010000007.1"/>
</dbReference>
<dbReference type="Gene3D" id="2.150.10.10">
    <property type="entry name" value="Serralysin-like metalloprotease, C-terminal"/>
    <property type="match status" value="1"/>
</dbReference>
<comment type="caution">
    <text evidence="1">The sequence shown here is derived from an EMBL/GenBank/DDBJ whole genome shotgun (WGS) entry which is preliminary data.</text>
</comment>
<dbReference type="InterPro" id="IPR001343">
    <property type="entry name" value="Hemolysn_Ca-bd"/>
</dbReference>
<keyword evidence="2" id="KW-1185">Reference proteome</keyword>
<organism evidence="1 2">
    <name type="scientific">Pseudophaeobacter arcticus</name>
    <dbReference type="NCBI Taxonomy" id="385492"/>
    <lineage>
        <taxon>Bacteria</taxon>
        <taxon>Pseudomonadati</taxon>
        <taxon>Pseudomonadota</taxon>
        <taxon>Alphaproteobacteria</taxon>
        <taxon>Rhodobacterales</taxon>
        <taxon>Paracoccaceae</taxon>
        <taxon>Pseudophaeobacter</taxon>
    </lineage>
</organism>
<name>A0ABQ0ALI9_9RHOB</name>
<dbReference type="InterPro" id="IPR018511">
    <property type="entry name" value="Hemolysin-typ_Ca-bd_CS"/>
</dbReference>
<dbReference type="Proteomes" id="UP001441944">
    <property type="component" value="Unassembled WGS sequence"/>
</dbReference>